<evidence type="ECO:0000313" key="1">
    <source>
        <dbReference type="EMBL" id="CAD2133554.1"/>
    </source>
</evidence>
<accession>A0A6V7TSW8</accession>
<sequence length="51" mass="5824">MIWIGGYLLQNIAFSSNKNRTSFAGHPPDTTLSFMTSEIRTRTFDRFLIGL</sequence>
<evidence type="ECO:0000313" key="2">
    <source>
        <dbReference type="Proteomes" id="UP000580250"/>
    </source>
</evidence>
<gene>
    <name evidence="1" type="ORF">MENT_LOCUS4080</name>
</gene>
<dbReference type="AlphaFoldDB" id="A0A6V7TSW8"/>
<protein>
    <submittedName>
        <fullName evidence="1">Uncharacterized protein</fullName>
    </submittedName>
</protein>
<organism evidence="1 2">
    <name type="scientific">Meloidogyne enterolobii</name>
    <name type="common">Root-knot nematode worm</name>
    <name type="synonym">Meloidogyne mayaguensis</name>
    <dbReference type="NCBI Taxonomy" id="390850"/>
    <lineage>
        <taxon>Eukaryota</taxon>
        <taxon>Metazoa</taxon>
        <taxon>Ecdysozoa</taxon>
        <taxon>Nematoda</taxon>
        <taxon>Chromadorea</taxon>
        <taxon>Rhabditida</taxon>
        <taxon>Tylenchina</taxon>
        <taxon>Tylenchomorpha</taxon>
        <taxon>Tylenchoidea</taxon>
        <taxon>Meloidogynidae</taxon>
        <taxon>Meloidogyninae</taxon>
        <taxon>Meloidogyne</taxon>
    </lineage>
</organism>
<comment type="caution">
    <text evidence="1">The sequence shown here is derived from an EMBL/GenBank/DDBJ whole genome shotgun (WGS) entry which is preliminary data.</text>
</comment>
<dbReference type="Proteomes" id="UP000580250">
    <property type="component" value="Unassembled WGS sequence"/>
</dbReference>
<proteinExistence type="predicted"/>
<reference evidence="1 2" key="1">
    <citation type="submission" date="2020-08" db="EMBL/GenBank/DDBJ databases">
        <authorList>
            <person name="Koutsovoulos G."/>
            <person name="Danchin GJ E."/>
        </authorList>
    </citation>
    <scope>NUCLEOTIDE SEQUENCE [LARGE SCALE GENOMIC DNA]</scope>
</reference>
<name>A0A6V7TSW8_MELEN</name>
<dbReference type="EMBL" id="CAJEWN010000013">
    <property type="protein sequence ID" value="CAD2133554.1"/>
    <property type="molecule type" value="Genomic_DNA"/>
</dbReference>